<dbReference type="PANTHER" id="PTHR21137:SF35">
    <property type="entry name" value="ODORANT RECEPTOR 19A-RELATED"/>
    <property type="match status" value="1"/>
</dbReference>
<proteinExistence type="evidence at transcript level"/>
<evidence type="ECO:0000256" key="2">
    <source>
        <dbReference type="ARBA" id="ARBA00022475"/>
    </source>
</evidence>
<keyword evidence="9 10" id="KW-0807">Transducer</keyword>
<dbReference type="InterPro" id="IPR004117">
    <property type="entry name" value="7tm6_olfct_rcpt"/>
</dbReference>
<keyword evidence="3 10" id="KW-0716">Sensory transduction</keyword>
<feature type="transmembrane region" description="Helical" evidence="10">
    <location>
        <begin position="133"/>
        <end position="157"/>
    </location>
</feature>
<dbReference type="GO" id="GO:0005549">
    <property type="term" value="F:odorant binding"/>
    <property type="evidence" value="ECO:0007669"/>
    <property type="project" value="InterPro"/>
</dbReference>
<dbReference type="AlphaFoldDB" id="A0A7H1DHB2"/>
<keyword evidence="5 10" id="KW-0552">Olfaction</keyword>
<evidence type="ECO:0000256" key="7">
    <source>
        <dbReference type="ARBA" id="ARBA00023136"/>
    </source>
</evidence>
<accession>A0A7H1DHB2</accession>
<keyword evidence="7 10" id="KW-0472">Membrane</keyword>
<evidence type="ECO:0000256" key="1">
    <source>
        <dbReference type="ARBA" id="ARBA00004651"/>
    </source>
</evidence>
<keyword evidence="2" id="KW-1003">Cell membrane</keyword>
<dbReference type="Pfam" id="PF02949">
    <property type="entry name" value="7tm_6"/>
    <property type="match status" value="1"/>
</dbReference>
<feature type="transmembrane region" description="Helical" evidence="10">
    <location>
        <begin position="225"/>
        <end position="254"/>
    </location>
</feature>
<evidence type="ECO:0000256" key="4">
    <source>
        <dbReference type="ARBA" id="ARBA00022692"/>
    </source>
</evidence>
<dbReference type="PANTHER" id="PTHR21137">
    <property type="entry name" value="ODORANT RECEPTOR"/>
    <property type="match status" value="1"/>
</dbReference>
<sequence>MVWFVSCRCPVTGDVLAGIIVFSLGIASEISSVKFLFILYNIKDVRKIVAECLACDSQVVPGTRFSVNLLRTLREAKKRAMLFWMLIIANGVIYVIKPILLSGRHFMDDVVILYGLEPMFETPNYQISFVLEAASVALICYLAANISAFLIIITGYVQAQLLALSEELIHVWDDAEKHVLQNEQEDIDDNDVEEDIKAINDKTKEVKVNNYIKNQLKDIANRHAVIINLLVQIEGIFGGAIAVEFCVLVIALIAELLGGLQNTYMEVPFALIQVGMDCLIGQKVMDAGAVFKDAVYDCKWERFSNNNMKIALVMLVNAQKPMTVSVGGVTTLSYASFMTIIKSIYSTYTTLRSTMGDKV</sequence>
<dbReference type="GO" id="GO:0004984">
    <property type="term" value="F:olfactory receptor activity"/>
    <property type="evidence" value="ECO:0007669"/>
    <property type="project" value="InterPro"/>
</dbReference>
<keyword evidence="6 10" id="KW-1133">Transmembrane helix</keyword>
<evidence type="ECO:0000256" key="6">
    <source>
        <dbReference type="ARBA" id="ARBA00022989"/>
    </source>
</evidence>
<reference evidence="11" key="1">
    <citation type="submission" date="2019-07" db="EMBL/GenBank/DDBJ databases">
        <authorList>
            <person name="Tang R."/>
            <person name="Jiang N.-J."/>
            <person name="Ning C."/>
            <person name="Li G.-C."/>
            <person name="Huang L.-Q."/>
            <person name="Wang C.-Z."/>
        </authorList>
    </citation>
    <scope>NUCLEOTIDE SEQUENCE</scope>
</reference>
<dbReference type="EMBL" id="MN171158">
    <property type="protein sequence ID" value="QNS36238.1"/>
    <property type="molecule type" value="mRNA"/>
</dbReference>
<feature type="transmembrane region" description="Helical" evidence="10">
    <location>
        <begin position="322"/>
        <end position="345"/>
    </location>
</feature>
<feature type="transmembrane region" description="Helical" evidence="10">
    <location>
        <begin position="15"/>
        <end position="37"/>
    </location>
</feature>
<evidence type="ECO:0000256" key="5">
    <source>
        <dbReference type="ARBA" id="ARBA00022725"/>
    </source>
</evidence>
<comment type="similarity">
    <text evidence="10">Belongs to the insect chemoreceptor superfamily. Heteromeric odorant receptor channel (TC 1.A.69) family.</text>
</comment>
<feature type="transmembrane region" description="Helical" evidence="10">
    <location>
        <begin position="81"/>
        <end position="100"/>
    </location>
</feature>
<organism evidence="11">
    <name type="scientific">Mythimna separata</name>
    <name type="common">Oriental armyworm</name>
    <name type="synonym">Pseudaletia separata</name>
    <dbReference type="NCBI Taxonomy" id="271217"/>
    <lineage>
        <taxon>Eukaryota</taxon>
        <taxon>Metazoa</taxon>
        <taxon>Ecdysozoa</taxon>
        <taxon>Arthropoda</taxon>
        <taxon>Hexapoda</taxon>
        <taxon>Insecta</taxon>
        <taxon>Pterygota</taxon>
        <taxon>Neoptera</taxon>
        <taxon>Endopterygota</taxon>
        <taxon>Lepidoptera</taxon>
        <taxon>Glossata</taxon>
        <taxon>Ditrysia</taxon>
        <taxon>Noctuoidea</taxon>
        <taxon>Noctuidae</taxon>
        <taxon>Noctuinae</taxon>
        <taxon>Hadenini</taxon>
        <taxon>Mythimna</taxon>
    </lineage>
</organism>
<keyword evidence="4 10" id="KW-0812">Transmembrane</keyword>
<evidence type="ECO:0000256" key="3">
    <source>
        <dbReference type="ARBA" id="ARBA00022606"/>
    </source>
</evidence>
<comment type="caution">
    <text evidence="10">Lacks conserved residue(s) required for the propagation of feature annotation.</text>
</comment>
<name>A0A7H1DHB2_MYTSE</name>
<evidence type="ECO:0000313" key="11">
    <source>
        <dbReference type="EMBL" id="QNS36238.1"/>
    </source>
</evidence>
<protein>
    <recommendedName>
        <fullName evidence="10">Odorant receptor</fullName>
    </recommendedName>
</protein>
<keyword evidence="8 10" id="KW-0675">Receptor</keyword>
<evidence type="ECO:0000256" key="8">
    <source>
        <dbReference type="ARBA" id="ARBA00023170"/>
    </source>
</evidence>
<dbReference type="GO" id="GO:0007165">
    <property type="term" value="P:signal transduction"/>
    <property type="evidence" value="ECO:0007669"/>
    <property type="project" value="UniProtKB-KW"/>
</dbReference>
<evidence type="ECO:0000256" key="10">
    <source>
        <dbReference type="RuleBase" id="RU351113"/>
    </source>
</evidence>
<evidence type="ECO:0000256" key="9">
    <source>
        <dbReference type="ARBA" id="ARBA00023224"/>
    </source>
</evidence>
<comment type="subcellular location">
    <subcellularLocation>
        <location evidence="1 10">Cell membrane</location>
        <topology evidence="1 10">Multi-pass membrane protein</topology>
    </subcellularLocation>
</comment>
<dbReference type="GO" id="GO:0005886">
    <property type="term" value="C:plasma membrane"/>
    <property type="evidence" value="ECO:0007669"/>
    <property type="project" value="UniProtKB-SubCell"/>
</dbReference>